<evidence type="ECO:0000313" key="2">
    <source>
        <dbReference type="Proteomes" id="UP001218218"/>
    </source>
</evidence>
<proteinExistence type="predicted"/>
<evidence type="ECO:0000313" key="1">
    <source>
        <dbReference type="EMBL" id="KAJ7339867.1"/>
    </source>
</evidence>
<dbReference type="EMBL" id="JARIHO010000027">
    <property type="protein sequence ID" value="KAJ7339867.1"/>
    <property type="molecule type" value="Genomic_DNA"/>
</dbReference>
<organism evidence="1 2">
    <name type="scientific">Mycena albidolilacea</name>
    <dbReference type="NCBI Taxonomy" id="1033008"/>
    <lineage>
        <taxon>Eukaryota</taxon>
        <taxon>Fungi</taxon>
        <taxon>Dikarya</taxon>
        <taxon>Basidiomycota</taxon>
        <taxon>Agaricomycotina</taxon>
        <taxon>Agaricomycetes</taxon>
        <taxon>Agaricomycetidae</taxon>
        <taxon>Agaricales</taxon>
        <taxon>Marasmiineae</taxon>
        <taxon>Mycenaceae</taxon>
        <taxon>Mycena</taxon>
    </lineage>
</organism>
<dbReference type="Proteomes" id="UP001218218">
    <property type="component" value="Unassembled WGS sequence"/>
</dbReference>
<name>A0AAD6ZU94_9AGAR</name>
<dbReference type="AlphaFoldDB" id="A0AAD6ZU94"/>
<keyword evidence="2" id="KW-1185">Reference proteome</keyword>
<protein>
    <submittedName>
        <fullName evidence="1">Uncharacterized protein</fullName>
    </submittedName>
</protein>
<accession>A0AAD6ZU94</accession>
<reference evidence="1" key="1">
    <citation type="submission" date="2023-03" db="EMBL/GenBank/DDBJ databases">
        <title>Massive genome expansion in bonnet fungi (Mycena s.s.) driven by repeated elements and novel gene families across ecological guilds.</title>
        <authorList>
            <consortium name="Lawrence Berkeley National Laboratory"/>
            <person name="Harder C.B."/>
            <person name="Miyauchi S."/>
            <person name="Viragh M."/>
            <person name="Kuo A."/>
            <person name="Thoen E."/>
            <person name="Andreopoulos B."/>
            <person name="Lu D."/>
            <person name="Skrede I."/>
            <person name="Drula E."/>
            <person name="Henrissat B."/>
            <person name="Morin E."/>
            <person name="Kohler A."/>
            <person name="Barry K."/>
            <person name="LaButti K."/>
            <person name="Morin E."/>
            <person name="Salamov A."/>
            <person name="Lipzen A."/>
            <person name="Mereny Z."/>
            <person name="Hegedus B."/>
            <person name="Baldrian P."/>
            <person name="Stursova M."/>
            <person name="Weitz H."/>
            <person name="Taylor A."/>
            <person name="Grigoriev I.V."/>
            <person name="Nagy L.G."/>
            <person name="Martin F."/>
            <person name="Kauserud H."/>
        </authorList>
    </citation>
    <scope>NUCLEOTIDE SEQUENCE</scope>
    <source>
        <strain evidence="1">CBHHK002</strain>
    </source>
</reference>
<comment type="caution">
    <text evidence="1">The sequence shown here is derived from an EMBL/GenBank/DDBJ whole genome shotgun (WGS) entry which is preliminary data.</text>
</comment>
<sequence>MKVPTNECPLVQHILKHPVWLSQHQLPESSHFKEINQELVDKSLLEADIVRERRFVPFKHTQNHHDVKWCRIDQEMSLEMRALFIVQLFELAILWNVHLVPRPRRHTAIGFSRLLVSISAQSESSHFISITGMGVLWISYRIAAVAPTSGDASSLGTMTGMFTCLAKNAETFDLILKANAQVKKDRVVCFQGLGVILFQVPGNPASLSLPISEDAEGAGGLGYVLERLQSSTMAVGQGRERVMVMHHREGRRRRSVTLWERDSSEVAGNVGNSEGR</sequence>
<gene>
    <name evidence="1" type="ORF">DFH08DRAFT_812249</name>
</gene>